<keyword evidence="1" id="KW-0067">ATP-binding</keyword>
<evidence type="ECO:0000259" key="2">
    <source>
        <dbReference type="PROSITE" id="PS50975"/>
    </source>
</evidence>
<dbReference type="RefSeq" id="WP_378220416.1">
    <property type="nucleotide sequence ID" value="NZ_JBHRTK010000012.1"/>
</dbReference>
<feature type="domain" description="ATP-grasp" evidence="2">
    <location>
        <begin position="247"/>
        <end position="292"/>
    </location>
</feature>
<evidence type="ECO:0000313" key="4">
    <source>
        <dbReference type="Proteomes" id="UP001595583"/>
    </source>
</evidence>
<comment type="caution">
    <text evidence="3">The sequence shown here is derived from an EMBL/GenBank/DDBJ whole genome shotgun (WGS) entry which is preliminary data.</text>
</comment>
<evidence type="ECO:0000313" key="3">
    <source>
        <dbReference type="EMBL" id="MFC3206603.1"/>
    </source>
</evidence>
<gene>
    <name evidence="3" type="ORF">ACFOHJ_10310</name>
</gene>
<accession>A0ABV7KDQ3</accession>
<keyword evidence="1" id="KW-0547">Nucleotide-binding</keyword>
<sequence>MLARSPNSADTLLIAAISGRALAAAARRAGYRPLVADLFRDIDTVALAERAVKLPGSLHDGIAGEALIPALHELAGNEQPAALVLGSGFERHPDMVERLADHFSPVAGCGGEAIRAAKDPDRLAAACAELGIPHPALSWTPPADPHNWVVKTSGGAGGSHIGRANAAPLPTGRYFQRFIAGESVSALFIGAGRDTRIVGFSRQWASRAPDAPYRYGGAVRLRRFRRDTGARIAEWLRTLSCRFDLLGLCSADFIRNGDSYTLLEINPRPGATLDIFDDTEAPLIKAHLDASAGRPFVLPRFRDAMAAMIAYTPTPIARFPALAWPDWVADRQPAGSRLDPGDPVCTIFARGMSAAATCRTLKANALDLQSQWQSQWQTQQEEGRP</sequence>
<dbReference type="PIRSF" id="PIRSF016817">
    <property type="entry name" value="UCP016817_carboligase"/>
    <property type="match status" value="1"/>
</dbReference>
<dbReference type="Pfam" id="PF02655">
    <property type="entry name" value="ATP-grasp_3"/>
    <property type="match status" value="1"/>
</dbReference>
<dbReference type="PROSITE" id="PS50975">
    <property type="entry name" value="ATP_GRASP"/>
    <property type="match status" value="1"/>
</dbReference>
<dbReference type="InterPro" id="IPR016677">
    <property type="entry name" value="UCP016817_carboligase"/>
</dbReference>
<dbReference type="InterPro" id="IPR003806">
    <property type="entry name" value="ATP-grasp_PylC-type"/>
</dbReference>
<name>A0ABV7KDQ3_9HYPH</name>
<dbReference type="Gene3D" id="3.30.470.20">
    <property type="entry name" value="ATP-grasp fold, B domain"/>
    <property type="match status" value="1"/>
</dbReference>
<protein>
    <submittedName>
        <fullName evidence="3">ATP-grasp domain-containing protein</fullName>
    </submittedName>
</protein>
<organism evidence="3 4">
    <name type="scientific">Aquamicrobium soli</name>
    <dbReference type="NCBI Taxonomy" id="1811518"/>
    <lineage>
        <taxon>Bacteria</taxon>
        <taxon>Pseudomonadati</taxon>
        <taxon>Pseudomonadota</taxon>
        <taxon>Alphaproteobacteria</taxon>
        <taxon>Hyphomicrobiales</taxon>
        <taxon>Phyllobacteriaceae</taxon>
        <taxon>Aquamicrobium</taxon>
    </lineage>
</organism>
<dbReference type="Proteomes" id="UP001595583">
    <property type="component" value="Unassembled WGS sequence"/>
</dbReference>
<dbReference type="InterPro" id="IPR011761">
    <property type="entry name" value="ATP-grasp"/>
</dbReference>
<evidence type="ECO:0000256" key="1">
    <source>
        <dbReference type="PROSITE-ProRule" id="PRU00409"/>
    </source>
</evidence>
<reference evidence="4" key="1">
    <citation type="journal article" date="2019" name="Int. J. Syst. Evol. Microbiol.">
        <title>The Global Catalogue of Microorganisms (GCM) 10K type strain sequencing project: providing services to taxonomists for standard genome sequencing and annotation.</title>
        <authorList>
            <consortium name="The Broad Institute Genomics Platform"/>
            <consortium name="The Broad Institute Genome Sequencing Center for Infectious Disease"/>
            <person name="Wu L."/>
            <person name="Ma J."/>
        </authorList>
    </citation>
    <scope>NUCLEOTIDE SEQUENCE [LARGE SCALE GENOMIC DNA]</scope>
    <source>
        <strain evidence="4">KCTC 52165</strain>
    </source>
</reference>
<keyword evidence="4" id="KW-1185">Reference proteome</keyword>
<dbReference type="EMBL" id="JBHRTK010000012">
    <property type="protein sequence ID" value="MFC3206603.1"/>
    <property type="molecule type" value="Genomic_DNA"/>
</dbReference>
<proteinExistence type="predicted"/>
<dbReference type="SUPFAM" id="SSF56059">
    <property type="entry name" value="Glutathione synthetase ATP-binding domain-like"/>
    <property type="match status" value="1"/>
</dbReference>